<sequence>MLTRDIAETFARSWVQAWNDRDIEAIANHYADDIIYHSPKLKTVIEHDSPSLTGKKALVEYWNAAIEDARSLFFDVQKIFVSSDSITLFFENHQGQDVAETFIFNSEGKVKECIAAYS</sequence>
<dbReference type="Proteomes" id="UP001596492">
    <property type="component" value="Unassembled WGS sequence"/>
</dbReference>
<proteinExistence type="predicted"/>
<name>A0ABW2IK19_9PROT</name>
<comment type="caution">
    <text evidence="2">The sequence shown here is derived from an EMBL/GenBank/DDBJ whole genome shotgun (WGS) entry which is preliminary data.</text>
</comment>
<dbReference type="Pfam" id="PF12680">
    <property type="entry name" value="SnoaL_2"/>
    <property type="match status" value="1"/>
</dbReference>
<protein>
    <submittedName>
        <fullName evidence="2">Nuclear transport factor 2 family protein</fullName>
    </submittedName>
</protein>
<dbReference type="InterPro" id="IPR037401">
    <property type="entry name" value="SnoaL-like"/>
</dbReference>
<reference evidence="3" key="1">
    <citation type="journal article" date="2019" name="Int. J. Syst. Evol. Microbiol.">
        <title>The Global Catalogue of Microorganisms (GCM) 10K type strain sequencing project: providing services to taxonomists for standard genome sequencing and annotation.</title>
        <authorList>
            <consortium name="The Broad Institute Genomics Platform"/>
            <consortium name="The Broad Institute Genome Sequencing Center for Infectious Disease"/>
            <person name="Wu L."/>
            <person name="Ma J."/>
        </authorList>
    </citation>
    <scope>NUCLEOTIDE SEQUENCE [LARGE SCALE GENOMIC DNA]</scope>
    <source>
        <strain evidence="3">CCUG 51308</strain>
    </source>
</reference>
<gene>
    <name evidence="2" type="ORF">ACFQS8_06540</name>
</gene>
<accession>A0ABW2IK19</accession>
<dbReference type="SUPFAM" id="SSF54427">
    <property type="entry name" value="NTF2-like"/>
    <property type="match status" value="1"/>
</dbReference>
<dbReference type="InterPro" id="IPR032710">
    <property type="entry name" value="NTF2-like_dom_sf"/>
</dbReference>
<feature type="domain" description="SnoaL-like" evidence="1">
    <location>
        <begin position="12"/>
        <end position="94"/>
    </location>
</feature>
<keyword evidence="3" id="KW-1185">Reference proteome</keyword>
<evidence type="ECO:0000313" key="2">
    <source>
        <dbReference type="EMBL" id="MFC7291267.1"/>
    </source>
</evidence>
<evidence type="ECO:0000259" key="1">
    <source>
        <dbReference type="Pfam" id="PF12680"/>
    </source>
</evidence>
<dbReference type="RefSeq" id="WP_382166460.1">
    <property type="nucleotide sequence ID" value="NZ_JBHTBR010000002.1"/>
</dbReference>
<evidence type="ECO:0000313" key="3">
    <source>
        <dbReference type="Proteomes" id="UP001596492"/>
    </source>
</evidence>
<organism evidence="2 3">
    <name type="scientific">Hirschia litorea</name>
    <dbReference type="NCBI Taxonomy" id="1199156"/>
    <lineage>
        <taxon>Bacteria</taxon>
        <taxon>Pseudomonadati</taxon>
        <taxon>Pseudomonadota</taxon>
        <taxon>Alphaproteobacteria</taxon>
        <taxon>Hyphomonadales</taxon>
        <taxon>Hyphomonadaceae</taxon>
        <taxon>Hirschia</taxon>
    </lineage>
</organism>
<dbReference type="Gene3D" id="3.10.450.50">
    <property type="match status" value="1"/>
</dbReference>
<dbReference type="EMBL" id="JBHTBR010000002">
    <property type="protein sequence ID" value="MFC7291267.1"/>
    <property type="molecule type" value="Genomic_DNA"/>
</dbReference>